<name>A0AA39VIW2_ACESA</name>
<reference evidence="2" key="2">
    <citation type="submission" date="2023-06" db="EMBL/GenBank/DDBJ databases">
        <authorList>
            <person name="Swenson N.G."/>
            <person name="Wegrzyn J.L."/>
            <person name="Mcevoy S.L."/>
        </authorList>
    </citation>
    <scope>NUCLEOTIDE SEQUENCE</scope>
    <source>
        <strain evidence="2">NS2018</strain>
        <tissue evidence="2">Leaf</tissue>
    </source>
</reference>
<sequence length="170" mass="18583">MVRRAFRSTKSSVNGCRRKRVVQANCDIAIDKVNGKIGFGIIIRNCKRELMASCSQQVLANFSLKSAKFTAVCKSIIFSCDCGLILCSFEVDDANIVRWIANGDLRESDNGSVLEDIDSLVAKLGGVSFCHTNRVANRVAKGLANFALKCDDNTFWMEEVSSCVSDTVIG</sequence>
<dbReference type="Gene3D" id="3.30.420.10">
    <property type="entry name" value="Ribonuclease H-like superfamily/Ribonuclease H"/>
    <property type="match status" value="1"/>
</dbReference>
<reference evidence="2" key="1">
    <citation type="journal article" date="2022" name="Plant J.">
        <title>Strategies of tolerance reflected in two North American maple genomes.</title>
        <authorList>
            <person name="McEvoy S.L."/>
            <person name="Sezen U.U."/>
            <person name="Trouern-Trend A."/>
            <person name="McMahon S.M."/>
            <person name="Schaberg P.G."/>
            <person name="Yang J."/>
            <person name="Wegrzyn J.L."/>
            <person name="Swenson N.G."/>
        </authorList>
    </citation>
    <scope>NUCLEOTIDE SEQUENCE</scope>
    <source>
        <strain evidence="2">NS2018</strain>
    </source>
</reference>
<dbReference type="InterPro" id="IPR052929">
    <property type="entry name" value="RNase_H-like_EbsB-rel"/>
</dbReference>
<dbReference type="Proteomes" id="UP001168877">
    <property type="component" value="Unassembled WGS sequence"/>
</dbReference>
<dbReference type="InterPro" id="IPR036397">
    <property type="entry name" value="RNaseH_sf"/>
</dbReference>
<evidence type="ECO:0000313" key="3">
    <source>
        <dbReference type="Proteomes" id="UP001168877"/>
    </source>
</evidence>
<proteinExistence type="predicted"/>
<dbReference type="PANTHER" id="PTHR47074:SF11">
    <property type="entry name" value="REVERSE TRANSCRIPTASE-LIKE PROTEIN"/>
    <property type="match status" value="1"/>
</dbReference>
<organism evidence="2 3">
    <name type="scientific">Acer saccharum</name>
    <name type="common">Sugar maple</name>
    <dbReference type="NCBI Taxonomy" id="4024"/>
    <lineage>
        <taxon>Eukaryota</taxon>
        <taxon>Viridiplantae</taxon>
        <taxon>Streptophyta</taxon>
        <taxon>Embryophyta</taxon>
        <taxon>Tracheophyta</taxon>
        <taxon>Spermatophyta</taxon>
        <taxon>Magnoliopsida</taxon>
        <taxon>eudicotyledons</taxon>
        <taxon>Gunneridae</taxon>
        <taxon>Pentapetalae</taxon>
        <taxon>rosids</taxon>
        <taxon>malvids</taxon>
        <taxon>Sapindales</taxon>
        <taxon>Sapindaceae</taxon>
        <taxon>Hippocastanoideae</taxon>
        <taxon>Acereae</taxon>
        <taxon>Acer</taxon>
    </lineage>
</organism>
<accession>A0AA39VIW2</accession>
<dbReference type="GO" id="GO:0003676">
    <property type="term" value="F:nucleic acid binding"/>
    <property type="evidence" value="ECO:0007669"/>
    <property type="project" value="InterPro"/>
</dbReference>
<protein>
    <recommendedName>
        <fullName evidence="1">RNase H type-1 domain-containing protein</fullName>
    </recommendedName>
</protein>
<feature type="domain" description="RNase H type-1" evidence="1">
    <location>
        <begin position="25"/>
        <end position="147"/>
    </location>
</feature>
<dbReference type="AlphaFoldDB" id="A0AA39VIW2"/>
<dbReference type="EMBL" id="JAUESC010000385">
    <property type="protein sequence ID" value="KAK0579988.1"/>
    <property type="molecule type" value="Genomic_DNA"/>
</dbReference>
<dbReference type="PANTHER" id="PTHR47074">
    <property type="entry name" value="BNAC02G40300D PROTEIN"/>
    <property type="match status" value="1"/>
</dbReference>
<dbReference type="InterPro" id="IPR002156">
    <property type="entry name" value="RNaseH_domain"/>
</dbReference>
<dbReference type="Pfam" id="PF13456">
    <property type="entry name" value="RVT_3"/>
    <property type="match status" value="1"/>
</dbReference>
<comment type="caution">
    <text evidence="2">The sequence shown here is derived from an EMBL/GenBank/DDBJ whole genome shotgun (WGS) entry which is preliminary data.</text>
</comment>
<dbReference type="InterPro" id="IPR044730">
    <property type="entry name" value="RNase_H-like_dom_plant"/>
</dbReference>
<evidence type="ECO:0000313" key="2">
    <source>
        <dbReference type="EMBL" id="KAK0579988.1"/>
    </source>
</evidence>
<dbReference type="CDD" id="cd06222">
    <property type="entry name" value="RNase_H_like"/>
    <property type="match status" value="1"/>
</dbReference>
<evidence type="ECO:0000259" key="1">
    <source>
        <dbReference type="Pfam" id="PF13456"/>
    </source>
</evidence>
<gene>
    <name evidence="2" type="ORF">LWI29_034604</name>
</gene>
<keyword evidence="3" id="KW-1185">Reference proteome</keyword>
<dbReference type="GO" id="GO:0004523">
    <property type="term" value="F:RNA-DNA hybrid ribonuclease activity"/>
    <property type="evidence" value="ECO:0007669"/>
    <property type="project" value="InterPro"/>
</dbReference>